<evidence type="ECO:0000256" key="3">
    <source>
        <dbReference type="ARBA" id="ARBA00022763"/>
    </source>
</evidence>
<keyword evidence="7" id="KW-0067">ATP-binding</keyword>
<comment type="caution">
    <text evidence="12">The sequence shown here is derived from an EMBL/GenBank/DDBJ whole genome shotgun (WGS) entry which is preliminary data.</text>
</comment>
<keyword evidence="10" id="KW-0175">Coiled coil</keyword>
<protein>
    <submittedName>
        <fullName evidence="12">ATP-dependent helicase/deoxyribonuclease subunit B</fullName>
        <ecNumber evidence="12">3.6.4.12</ecNumber>
    </submittedName>
</protein>
<keyword evidence="8" id="KW-0238">DNA-binding</keyword>
<name>A0A5C5VIG5_9BACT</name>
<evidence type="ECO:0000256" key="9">
    <source>
        <dbReference type="ARBA" id="ARBA00023204"/>
    </source>
</evidence>
<evidence type="ECO:0000313" key="13">
    <source>
        <dbReference type="Proteomes" id="UP000316714"/>
    </source>
</evidence>
<dbReference type="GO" id="GO:0006281">
    <property type="term" value="P:DNA repair"/>
    <property type="evidence" value="ECO:0007669"/>
    <property type="project" value="UniProtKB-KW"/>
</dbReference>
<dbReference type="GO" id="GO:0003678">
    <property type="term" value="F:DNA helicase activity"/>
    <property type="evidence" value="ECO:0007669"/>
    <property type="project" value="UniProtKB-EC"/>
</dbReference>
<keyword evidence="4 12" id="KW-0378">Hydrolase</keyword>
<dbReference type="GO" id="GO:0006310">
    <property type="term" value="P:DNA recombination"/>
    <property type="evidence" value="ECO:0007669"/>
    <property type="project" value="TreeGrafter"/>
</dbReference>
<evidence type="ECO:0000256" key="10">
    <source>
        <dbReference type="SAM" id="Coils"/>
    </source>
</evidence>
<keyword evidence="9" id="KW-0234">DNA repair</keyword>
<reference evidence="12 13" key="1">
    <citation type="submission" date="2019-02" db="EMBL/GenBank/DDBJ databases">
        <title>Deep-cultivation of Planctomycetes and their phenomic and genomic characterization uncovers novel biology.</title>
        <authorList>
            <person name="Wiegand S."/>
            <person name="Jogler M."/>
            <person name="Boedeker C."/>
            <person name="Pinto D."/>
            <person name="Vollmers J."/>
            <person name="Rivas-Marin E."/>
            <person name="Kohn T."/>
            <person name="Peeters S.H."/>
            <person name="Heuer A."/>
            <person name="Rast P."/>
            <person name="Oberbeckmann S."/>
            <person name="Bunk B."/>
            <person name="Jeske O."/>
            <person name="Meyerdierks A."/>
            <person name="Storesund J.E."/>
            <person name="Kallscheuer N."/>
            <person name="Luecker S."/>
            <person name="Lage O.M."/>
            <person name="Pohl T."/>
            <person name="Merkel B.J."/>
            <person name="Hornburger P."/>
            <person name="Mueller R.-W."/>
            <person name="Bruemmer F."/>
            <person name="Labrenz M."/>
            <person name="Spormann A.M."/>
            <person name="Op Den Camp H."/>
            <person name="Overmann J."/>
            <person name="Amann R."/>
            <person name="Jetten M.S.M."/>
            <person name="Mascher T."/>
            <person name="Medema M.H."/>
            <person name="Devos D.P."/>
            <person name="Kaster A.-K."/>
            <person name="Ovreas L."/>
            <person name="Rohde M."/>
            <person name="Galperin M.Y."/>
            <person name="Jogler C."/>
        </authorList>
    </citation>
    <scope>NUCLEOTIDE SEQUENCE [LARGE SCALE GENOMIC DNA]</scope>
    <source>
        <strain evidence="12 13">KOR34</strain>
    </source>
</reference>
<feature type="domain" description="PD-(D/E)XK endonuclease-like" evidence="11">
    <location>
        <begin position="776"/>
        <end position="1085"/>
    </location>
</feature>
<evidence type="ECO:0000256" key="1">
    <source>
        <dbReference type="ARBA" id="ARBA00022722"/>
    </source>
</evidence>
<dbReference type="SUPFAM" id="SSF52540">
    <property type="entry name" value="P-loop containing nucleoside triphosphate hydrolases"/>
    <property type="match status" value="1"/>
</dbReference>
<dbReference type="GO" id="GO:0003677">
    <property type="term" value="F:DNA binding"/>
    <property type="evidence" value="ECO:0007669"/>
    <property type="project" value="UniProtKB-KW"/>
</dbReference>
<feature type="coiled-coil region" evidence="10">
    <location>
        <begin position="540"/>
        <end position="567"/>
    </location>
</feature>
<organism evidence="12 13">
    <name type="scientific">Posidoniimonas corsicana</name>
    <dbReference type="NCBI Taxonomy" id="1938618"/>
    <lineage>
        <taxon>Bacteria</taxon>
        <taxon>Pseudomonadati</taxon>
        <taxon>Planctomycetota</taxon>
        <taxon>Planctomycetia</taxon>
        <taxon>Pirellulales</taxon>
        <taxon>Lacipirellulaceae</taxon>
        <taxon>Posidoniimonas</taxon>
    </lineage>
</organism>
<evidence type="ECO:0000256" key="7">
    <source>
        <dbReference type="ARBA" id="ARBA00022840"/>
    </source>
</evidence>
<dbReference type="Pfam" id="PF12705">
    <property type="entry name" value="PDDEXK_1"/>
    <property type="match status" value="1"/>
</dbReference>
<dbReference type="InterPro" id="IPR038726">
    <property type="entry name" value="PDDEXK_AddAB-type"/>
</dbReference>
<dbReference type="AlphaFoldDB" id="A0A5C5VIG5"/>
<keyword evidence="3" id="KW-0227">DNA damage</keyword>
<dbReference type="Gene3D" id="1.10.486.10">
    <property type="entry name" value="PCRA, domain 4"/>
    <property type="match status" value="1"/>
</dbReference>
<evidence type="ECO:0000256" key="5">
    <source>
        <dbReference type="ARBA" id="ARBA00022806"/>
    </source>
</evidence>
<proteinExistence type="predicted"/>
<keyword evidence="6" id="KW-0269">Exonuclease</keyword>
<sequence>MRLFLGPPAAPTTEEVLRVYAGWMGTHPAPGLRLWLAPTTLESARLTGVLATLTGGMLAPGIKPLYQAADAVVSAAPEPIRPLSRVARSRLIEEILHRGSFSGRFRLLTQARGSAGGLDYVATALEQFAMDNLTPEELFDQTGAIGDARISELARAYQDYTQECRRHRLMDRSARLRYACELFESGAAPGGAPEMVAASGLDRLEMLEARFLQAVLRSAGQWAAAFTVNGPEALASAAAGQTATLYDGPAATVRRLRSLFPASEITWVESRLPDADARRHALDAIFRDPRDARRRAGADQRGTGIVVHGAAGLQEEAESAAHRAKQLLRSGVPAADIVVAARGIGGWAPRLREAFAQAGVPLAVEGAATLGQTAVGRVAALVLRLATDDWTYDAVHSAVTLPSLGLFDTPLDDDERRIARRLGLAGRRAAVEWVLNELLYPKGRRQLLDRVNWLASQNQASTDNATADDEPPDRRRERLTSAATLALPALQTLAEVTQTFYHEADPLGWHDRLAGAIATLGYRPTDQTAQRDDEAALAALEDAFASLQRLSEQRRAEEQRIPLAEAHRLVQGWLSRVPLDVRWDAEGRVRALSAETASQTPCEHLLLVGLDEQSFPRPDSAIAIGSADDQLRSQQASEMLLFCKLLATPRQAVYLSYAALDAKAQTLNPSSYVAELERLFPRRQLRTTADPGEQAPQDPQQLRRHAVRRLMEGDAGPLAQVVAGGSSDATGAALAAGLLASHERSHGDSFGAYEGVLTSAEAQASLDARFGPEHLWSASQLEQYGTCPFKFYLRHVLRADPVESLALDVDYRRRGSLLHDAMVRFHRQVNQLIGQGAATSTLDAEAFSAAFGAAIQDAFEALATAPHEAAVAEIEAMQAAAWSEEYQRQHRRYDDKNSAFVEPLVPRHFEARFGPAVASTGEAPDPLSTPEPFALQAGDYRILLTGQVDRIDVGRVGGQAVFNVIDYKTAKSLKLKQEDIESGRLLQMVLYTIAVSDHLFAGQDVAPWRSGYWAVQENGFKFGKLPQPGERADGGVVLAEDWNELVQAVRERVGQIVRNVRAARFPMFNTDEDCGGRCEYRTVCRVAQARSLAKTPDGEDG</sequence>
<evidence type="ECO:0000256" key="6">
    <source>
        <dbReference type="ARBA" id="ARBA00022839"/>
    </source>
</evidence>
<dbReference type="InterPro" id="IPR027417">
    <property type="entry name" value="P-loop_NTPase"/>
</dbReference>
<dbReference type="EMBL" id="SIHJ01000001">
    <property type="protein sequence ID" value="TWT37690.1"/>
    <property type="molecule type" value="Genomic_DNA"/>
</dbReference>
<evidence type="ECO:0000313" key="12">
    <source>
        <dbReference type="EMBL" id="TWT37690.1"/>
    </source>
</evidence>
<dbReference type="OrthoDB" id="5487982at2"/>
<dbReference type="PANTHER" id="PTHR30591">
    <property type="entry name" value="RECBCD ENZYME SUBUNIT RECC"/>
    <property type="match status" value="1"/>
</dbReference>
<keyword evidence="2" id="KW-0547">Nucleotide-binding</keyword>
<evidence type="ECO:0000256" key="8">
    <source>
        <dbReference type="ARBA" id="ARBA00023125"/>
    </source>
</evidence>
<evidence type="ECO:0000259" key="11">
    <source>
        <dbReference type="Pfam" id="PF12705"/>
    </source>
</evidence>
<dbReference type="GO" id="GO:0004527">
    <property type="term" value="F:exonuclease activity"/>
    <property type="evidence" value="ECO:0007669"/>
    <property type="project" value="UniProtKB-KW"/>
</dbReference>
<dbReference type="GO" id="GO:0005524">
    <property type="term" value="F:ATP binding"/>
    <property type="evidence" value="ECO:0007669"/>
    <property type="project" value="UniProtKB-KW"/>
</dbReference>
<dbReference type="PANTHER" id="PTHR30591:SF1">
    <property type="entry name" value="RECBCD ENZYME SUBUNIT RECC"/>
    <property type="match status" value="1"/>
</dbReference>
<dbReference type="Proteomes" id="UP000316714">
    <property type="component" value="Unassembled WGS sequence"/>
</dbReference>
<keyword evidence="5 12" id="KW-0347">Helicase</keyword>
<accession>A0A5C5VIG5</accession>
<evidence type="ECO:0000256" key="2">
    <source>
        <dbReference type="ARBA" id="ARBA00022741"/>
    </source>
</evidence>
<keyword evidence="13" id="KW-1185">Reference proteome</keyword>
<dbReference type="Gene3D" id="3.90.320.10">
    <property type="match status" value="1"/>
</dbReference>
<dbReference type="Gene3D" id="3.40.50.300">
    <property type="entry name" value="P-loop containing nucleotide triphosphate hydrolases"/>
    <property type="match status" value="2"/>
</dbReference>
<dbReference type="EC" id="3.6.4.12" evidence="12"/>
<evidence type="ECO:0000256" key="4">
    <source>
        <dbReference type="ARBA" id="ARBA00022801"/>
    </source>
</evidence>
<dbReference type="InterPro" id="IPR011604">
    <property type="entry name" value="PDDEXK-like_dom_sf"/>
</dbReference>
<keyword evidence="1" id="KW-0540">Nuclease</keyword>
<gene>
    <name evidence="12" type="primary">addB</name>
    <name evidence="12" type="ORF">KOR34_26510</name>
</gene>